<dbReference type="EMBL" id="JARBHB010000007">
    <property type="protein sequence ID" value="KAJ8879635.1"/>
    <property type="molecule type" value="Genomic_DNA"/>
</dbReference>
<gene>
    <name evidence="1" type="ORF">PR048_020243</name>
</gene>
<organism evidence="1 2">
    <name type="scientific">Dryococelus australis</name>
    <dbReference type="NCBI Taxonomy" id="614101"/>
    <lineage>
        <taxon>Eukaryota</taxon>
        <taxon>Metazoa</taxon>
        <taxon>Ecdysozoa</taxon>
        <taxon>Arthropoda</taxon>
        <taxon>Hexapoda</taxon>
        <taxon>Insecta</taxon>
        <taxon>Pterygota</taxon>
        <taxon>Neoptera</taxon>
        <taxon>Polyneoptera</taxon>
        <taxon>Phasmatodea</taxon>
        <taxon>Verophasmatodea</taxon>
        <taxon>Anareolatae</taxon>
        <taxon>Phasmatidae</taxon>
        <taxon>Eurycanthinae</taxon>
        <taxon>Dryococelus</taxon>
    </lineage>
</organism>
<reference evidence="1 2" key="1">
    <citation type="submission" date="2023-02" db="EMBL/GenBank/DDBJ databases">
        <title>LHISI_Scaffold_Assembly.</title>
        <authorList>
            <person name="Stuart O.P."/>
            <person name="Cleave R."/>
            <person name="Magrath M.J.L."/>
            <person name="Mikheyev A.S."/>
        </authorList>
    </citation>
    <scope>NUCLEOTIDE SEQUENCE [LARGE SCALE GENOMIC DNA]</scope>
    <source>
        <strain evidence="1">Daus_M_001</strain>
        <tissue evidence="1">Leg muscle</tissue>
    </source>
</reference>
<protein>
    <recommendedName>
        <fullName evidence="3">COX assembly mitochondrial protein</fullName>
    </recommendedName>
</protein>
<evidence type="ECO:0000313" key="1">
    <source>
        <dbReference type="EMBL" id="KAJ8879635.1"/>
    </source>
</evidence>
<proteinExistence type="predicted"/>
<keyword evidence="2" id="KW-1185">Reference proteome</keyword>
<evidence type="ECO:0000313" key="2">
    <source>
        <dbReference type="Proteomes" id="UP001159363"/>
    </source>
</evidence>
<comment type="caution">
    <text evidence="1">The sequence shown here is derived from an EMBL/GenBank/DDBJ whole genome shotgun (WGS) entry which is preliminary data.</text>
</comment>
<evidence type="ECO:0008006" key="3">
    <source>
        <dbReference type="Google" id="ProtNLM"/>
    </source>
</evidence>
<dbReference type="Proteomes" id="UP001159363">
    <property type="component" value="Chromosome 6"/>
</dbReference>
<sequence>MKLVMVLPQKEDQSRQETRAILHKSLDPMKDGLKIKHIYSLRTYRLLIESKGMYEACNQMRQFKAEIREHNHREDFWECPLYIQAYKQELARTNYGC</sequence>
<accession>A0ABQ9H5R8</accession>
<name>A0ABQ9H5R8_9NEOP</name>